<gene>
    <name evidence="1" type="ORF">GCM10009576_081930</name>
</gene>
<accession>A0ABN1SN57</accession>
<evidence type="ECO:0000313" key="1">
    <source>
        <dbReference type="EMBL" id="GAA0997013.1"/>
    </source>
</evidence>
<keyword evidence="2" id="KW-1185">Reference proteome</keyword>
<name>A0ABN1SN57_9ACTN</name>
<dbReference type="EMBL" id="BAAAIE010000083">
    <property type="protein sequence ID" value="GAA0997013.1"/>
    <property type="molecule type" value="Genomic_DNA"/>
</dbReference>
<organism evidence="1 2">
    <name type="scientific">Streptomyces rhizosphaericus</name>
    <dbReference type="NCBI Taxonomy" id="114699"/>
    <lineage>
        <taxon>Bacteria</taxon>
        <taxon>Bacillati</taxon>
        <taxon>Actinomycetota</taxon>
        <taxon>Actinomycetes</taxon>
        <taxon>Kitasatosporales</taxon>
        <taxon>Streptomycetaceae</taxon>
        <taxon>Streptomyces</taxon>
        <taxon>Streptomyces violaceusniger group</taxon>
    </lineage>
</organism>
<evidence type="ECO:0000313" key="2">
    <source>
        <dbReference type="Proteomes" id="UP001500033"/>
    </source>
</evidence>
<dbReference type="Proteomes" id="UP001500033">
    <property type="component" value="Unassembled WGS sequence"/>
</dbReference>
<sequence length="55" mass="5828">MGASTVVDMARRTPGPVGWVDDRDRARALLLPVGTQFTPGIHQLTLIASAPAELT</sequence>
<proteinExistence type="predicted"/>
<reference evidence="1 2" key="1">
    <citation type="journal article" date="2019" name="Int. J. Syst. Evol. Microbiol.">
        <title>The Global Catalogue of Microorganisms (GCM) 10K type strain sequencing project: providing services to taxonomists for standard genome sequencing and annotation.</title>
        <authorList>
            <consortium name="The Broad Institute Genomics Platform"/>
            <consortium name="The Broad Institute Genome Sequencing Center for Infectious Disease"/>
            <person name="Wu L."/>
            <person name="Ma J."/>
        </authorList>
    </citation>
    <scope>NUCLEOTIDE SEQUENCE [LARGE SCALE GENOMIC DNA]</scope>
    <source>
        <strain evidence="1 2">JCM 11445</strain>
    </source>
</reference>
<comment type="caution">
    <text evidence="1">The sequence shown here is derived from an EMBL/GenBank/DDBJ whole genome shotgun (WGS) entry which is preliminary data.</text>
</comment>
<protein>
    <submittedName>
        <fullName evidence="1">Uncharacterized protein</fullName>
    </submittedName>
</protein>